<comment type="similarity">
    <text evidence="3">Belongs to the CENP-O/MCM21 family.</text>
</comment>
<evidence type="ECO:0000256" key="1">
    <source>
        <dbReference type="ARBA" id="ARBA00004123"/>
    </source>
</evidence>
<keyword evidence="5" id="KW-0539">Nucleus</keyword>
<dbReference type="GO" id="GO:0031511">
    <property type="term" value="C:Mis6-Sim4 complex"/>
    <property type="evidence" value="ECO:0007669"/>
    <property type="project" value="TreeGrafter"/>
</dbReference>
<dbReference type="AlphaFoldDB" id="A0A699QVM5"/>
<accession>A0A699QVM5</accession>
<comment type="caution">
    <text evidence="7">The sequence shown here is derived from an EMBL/GenBank/DDBJ whole genome shotgun (WGS) entry which is preliminary data.</text>
</comment>
<dbReference type="GO" id="GO:0005634">
    <property type="term" value="C:nucleus"/>
    <property type="evidence" value="ECO:0007669"/>
    <property type="project" value="UniProtKB-SubCell"/>
</dbReference>
<dbReference type="PANTHER" id="PTHR14582:SF1">
    <property type="entry name" value="CENTROMERE PROTEIN O"/>
    <property type="match status" value="1"/>
</dbReference>
<comment type="subcellular location">
    <subcellularLocation>
        <location evidence="2">Chromosome</location>
        <location evidence="2">Centromere</location>
    </subcellularLocation>
    <subcellularLocation>
        <location evidence="1">Nucleus</location>
    </subcellularLocation>
</comment>
<sequence>DLCLDTDQWNDGLLATIRERVHMEAARKAMLQSPQDASMLPMTIFHEKITYRIGTKALCCLEGSRIGIQYDTYFAVANLLKRHGELTERLSRDSDKTIFDRLQREFEAVHASQTQDLCLDTDQWNDGLLATIRERV</sequence>
<protein>
    <submittedName>
        <fullName evidence="7">Centromere protein O</fullName>
    </submittedName>
</protein>
<organism evidence="7">
    <name type="scientific">Tanacetum cinerariifolium</name>
    <name type="common">Dalmatian daisy</name>
    <name type="synonym">Chrysanthemum cinerariifolium</name>
    <dbReference type="NCBI Taxonomy" id="118510"/>
    <lineage>
        <taxon>Eukaryota</taxon>
        <taxon>Viridiplantae</taxon>
        <taxon>Streptophyta</taxon>
        <taxon>Embryophyta</taxon>
        <taxon>Tracheophyta</taxon>
        <taxon>Spermatophyta</taxon>
        <taxon>Magnoliopsida</taxon>
        <taxon>eudicotyledons</taxon>
        <taxon>Gunneridae</taxon>
        <taxon>Pentapetalae</taxon>
        <taxon>asterids</taxon>
        <taxon>campanulids</taxon>
        <taxon>Asterales</taxon>
        <taxon>Asteraceae</taxon>
        <taxon>Asteroideae</taxon>
        <taxon>Anthemideae</taxon>
        <taxon>Anthemidinae</taxon>
        <taxon>Tanacetum</taxon>
    </lineage>
</organism>
<name>A0A699QVM5_TANCI</name>
<dbReference type="PANTHER" id="PTHR14582">
    <property type="entry name" value="INNER KINETOCHORE SUBUNIT MAL2"/>
    <property type="match status" value="1"/>
</dbReference>
<keyword evidence="4" id="KW-0158">Chromosome</keyword>
<dbReference type="InterPro" id="IPR018464">
    <property type="entry name" value="CENP-O"/>
</dbReference>
<feature type="non-terminal residue" evidence="7">
    <location>
        <position position="1"/>
    </location>
</feature>
<evidence type="ECO:0000256" key="2">
    <source>
        <dbReference type="ARBA" id="ARBA00004584"/>
    </source>
</evidence>
<proteinExistence type="inferred from homology"/>
<keyword evidence="6" id="KW-0137">Centromere</keyword>
<evidence type="ECO:0000256" key="3">
    <source>
        <dbReference type="ARBA" id="ARBA00007321"/>
    </source>
</evidence>
<evidence type="ECO:0000313" key="7">
    <source>
        <dbReference type="EMBL" id="GFC72411.1"/>
    </source>
</evidence>
<reference evidence="7" key="1">
    <citation type="journal article" date="2019" name="Sci. Rep.">
        <title>Draft genome of Tanacetum cinerariifolium, the natural source of mosquito coil.</title>
        <authorList>
            <person name="Yamashiro T."/>
            <person name="Shiraishi A."/>
            <person name="Satake H."/>
            <person name="Nakayama K."/>
        </authorList>
    </citation>
    <scope>NUCLEOTIDE SEQUENCE</scope>
</reference>
<gene>
    <name evidence="7" type="ORF">Tci_844381</name>
</gene>
<dbReference type="EMBL" id="BKCJ011037719">
    <property type="protein sequence ID" value="GFC72411.1"/>
    <property type="molecule type" value="Genomic_DNA"/>
</dbReference>
<evidence type="ECO:0000256" key="6">
    <source>
        <dbReference type="ARBA" id="ARBA00023328"/>
    </source>
</evidence>
<evidence type="ECO:0000256" key="5">
    <source>
        <dbReference type="ARBA" id="ARBA00023242"/>
    </source>
</evidence>
<evidence type="ECO:0000256" key="4">
    <source>
        <dbReference type="ARBA" id="ARBA00022454"/>
    </source>
</evidence>